<dbReference type="AlphaFoldDB" id="A0A0S6VPH5"/>
<accession>A0A0S6VPH5</accession>
<dbReference type="PANTHER" id="PTHR43479:SF11">
    <property type="entry name" value="ACREF_ENVCD OPERON REPRESSOR-RELATED"/>
    <property type="match status" value="1"/>
</dbReference>
<sequence>MIDIQTIPLRERKHAQTKIALAREFMERLKTKRLAEISVKEVCETIPISEVTFYNYFPEKTDIFIYLMQLWHTEILWKLAQWEKDKSNIEIIEAWFDFACLEITSYAGALNEVLSFVVQQQEITFSPMSVAEKILAFPDCDGIELFDVRGIHSKNDSMLKPYLEKAIKSGELPPQTDLEEVDRMLDTIFLGGMMTLYCNSEGVLRSTYQKMLRFLWQGLRAEHDALTQKKNRSSFSQGDCHVKSGQCNLNTYVM</sequence>
<dbReference type="InterPro" id="IPR009057">
    <property type="entry name" value="Homeodomain-like_sf"/>
</dbReference>
<organism evidence="1 2">
    <name type="scientific">Candidatus Moduliflexus flocculans</name>
    <dbReference type="NCBI Taxonomy" id="1499966"/>
    <lineage>
        <taxon>Bacteria</taxon>
        <taxon>Candidatus Moduliflexota</taxon>
        <taxon>Candidatus Moduliflexia</taxon>
        <taxon>Candidatus Moduliflexales</taxon>
        <taxon>Candidatus Moduliflexaceae</taxon>
    </lineage>
</organism>
<proteinExistence type="predicted"/>
<dbReference type="PANTHER" id="PTHR43479">
    <property type="entry name" value="ACREF/ENVCD OPERON REPRESSOR-RELATED"/>
    <property type="match status" value="1"/>
</dbReference>
<evidence type="ECO:0000313" key="2">
    <source>
        <dbReference type="Proteomes" id="UP000030700"/>
    </source>
</evidence>
<dbReference type="InterPro" id="IPR050624">
    <property type="entry name" value="HTH-type_Tx_Regulator"/>
</dbReference>
<protein>
    <submittedName>
        <fullName evidence="1">Transcription activator, AraC family</fullName>
    </submittedName>
</protein>
<gene>
    <name evidence="1" type="ORF">U14_00134</name>
</gene>
<dbReference type="SUPFAM" id="SSF46689">
    <property type="entry name" value="Homeodomain-like"/>
    <property type="match status" value="1"/>
</dbReference>
<keyword evidence="2" id="KW-1185">Reference proteome</keyword>
<reference evidence="1 2" key="1">
    <citation type="journal article" date="2015" name="PeerJ">
        <title>First genomic representation of candidate bacterial phylum KSB3 points to enhanced environmental sensing as a trigger of wastewater bulking.</title>
        <authorList>
            <person name="Sekiguchi Y."/>
            <person name="Ohashi A."/>
            <person name="Parks D.H."/>
            <person name="Yamauchi T."/>
            <person name="Tyson G.W."/>
            <person name="Hugenholtz P."/>
        </authorList>
    </citation>
    <scope>NUCLEOTIDE SEQUENCE [LARGE SCALE GENOMIC DNA]</scope>
</reference>
<dbReference type="EMBL" id="DF820455">
    <property type="protein sequence ID" value="GAK48923.1"/>
    <property type="molecule type" value="Genomic_DNA"/>
</dbReference>
<dbReference type="STRING" id="1499966.U14_00134"/>
<name>A0A0S6VPH5_9BACT</name>
<dbReference type="Proteomes" id="UP000030700">
    <property type="component" value="Unassembled WGS sequence"/>
</dbReference>
<dbReference type="Gene3D" id="1.10.357.10">
    <property type="entry name" value="Tetracycline Repressor, domain 2"/>
    <property type="match status" value="2"/>
</dbReference>
<dbReference type="InterPro" id="IPR036271">
    <property type="entry name" value="Tet_transcr_reg_TetR-rel_C_sf"/>
</dbReference>
<dbReference type="HOGENOM" id="CLU_1092652_0_0_0"/>
<evidence type="ECO:0000313" key="1">
    <source>
        <dbReference type="EMBL" id="GAK48923.1"/>
    </source>
</evidence>
<dbReference type="SUPFAM" id="SSF48498">
    <property type="entry name" value="Tetracyclin repressor-like, C-terminal domain"/>
    <property type="match status" value="1"/>
</dbReference>